<evidence type="ECO:0000313" key="8">
    <source>
        <dbReference type="EMBL" id="CZT22756.1"/>
    </source>
</evidence>
<keyword evidence="5" id="KW-0472">Membrane</keyword>
<dbReference type="PANTHER" id="PTHR34187:SF2">
    <property type="entry name" value="DUF202 DOMAIN-CONTAINING PROTEIN"/>
    <property type="match status" value="1"/>
</dbReference>
<dbReference type="OrthoDB" id="199599at2759"/>
<feature type="region of interest" description="Disordered" evidence="6">
    <location>
        <begin position="1"/>
        <end position="255"/>
    </location>
</feature>
<dbReference type="EMBL" id="FJUY01000014">
    <property type="protein sequence ID" value="CZT22756.1"/>
    <property type="molecule type" value="Genomic_DNA"/>
</dbReference>
<evidence type="ECO:0000259" key="7">
    <source>
        <dbReference type="Pfam" id="PF02656"/>
    </source>
</evidence>
<dbReference type="InterPro" id="IPR003807">
    <property type="entry name" value="DUF202"/>
</dbReference>
<dbReference type="GO" id="GO:0005886">
    <property type="term" value="C:plasma membrane"/>
    <property type="evidence" value="ECO:0007669"/>
    <property type="project" value="UniProtKB-SubCell"/>
</dbReference>
<feature type="compositionally biased region" description="Low complexity" evidence="6">
    <location>
        <begin position="145"/>
        <end position="160"/>
    </location>
</feature>
<evidence type="ECO:0000256" key="5">
    <source>
        <dbReference type="ARBA" id="ARBA00023136"/>
    </source>
</evidence>
<keyword evidence="4" id="KW-1133">Transmembrane helix</keyword>
<organism evidence="8 9">
    <name type="scientific">Ramularia collo-cygni</name>
    <dbReference type="NCBI Taxonomy" id="112498"/>
    <lineage>
        <taxon>Eukaryota</taxon>
        <taxon>Fungi</taxon>
        <taxon>Dikarya</taxon>
        <taxon>Ascomycota</taxon>
        <taxon>Pezizomycotina</taxon>
        <taxon>Dothideomycetes</taxon>
        <taxon>Dothideomycetidae</taxon>
        <taxon>Mycosphaerellales</taxon>
        <taxon>Mycosphaerellaceae</taxon>
        <taxon>Ramularia</taxon>
    </lineage>
</organism>
<evidence type="ECO:0000256" key="4">
    <source>
        <dbReference type="ARBA" id="ARBA00022989"/>
    </source>
</evidence>
<feature type="compositionally biased region" description="Low complexity" evidence="6">
    <location>
        <begin position="112"/>
        <end position="130"/>
    </location>
</feature>
<dbReference type="Pfam" id="PF02656">
    <property type="entry name" value="DUF202"/>
    <property type="match status" value="1"/>
</dbReference>
<evidence type="ECO:0000256" key="2">
    <source>
        <dbReference type="ARBA" id="ARBA00022475"/>
    </source>
</evidence>
<dbReference type="GeneID" id="35603556"/>
<dbReference type="RefSeq" id="XP_023629480.1">
    <property type="nucleotide sequence ID" value="XM_023773712.1"/>
</dbReference>
<name>A0A2D3V066_9PEZI</name>
<proteinExistence type="predicted"/>
<feature type="domain" description="DUF202" evidence="7">
    <location>
        <begin position="277"/>
        <end position="350"/>
    </location>
</feature>
<comment type="subcellular location">
    <subcellularLocation>
        <location evidence="1">Cell membrane</location>
        <topology evidence="1">Multi-pass membrane protein</topology>
    </subcellularLocation>
</comment>
<sequence length="353" mass="38422">MAPLPCSPVSNSTASETSSEQEQSSLRDFDSANDITPRPSRFHPAKDTPVPLSCPAVPSDSFFPAEQPVRDTDVTGRRRNPSTYGILPGAGGKREQKQQQRRSVSFLTHAQTETPTTASSEDSSSDNTNSDEARALVMDVNKAISRNSSSGSPRRGLANGRGRGADHEAGESSADEQTAIVRRRSTSHQANYGAVPVDEADTHQRDQEVPQERPSRPRKVKSSLRTSNNRNGRRPGRNQHDSPPATERNGHDSNGWFKGLIEKYGTVELENKGSVARDHLALERTFLAWLRTSLSFASIGIAVTQLFRLNTSIASHPDSDQSTPVVAGSRLRSVGKPLGATFLGICTFFLMKF</sequence>
<evidence type="ECO:0000256" key="6">
    <source>
        <dbReference type="SAM" id="MobiDB-lite"/>
    </source>
</evidence>
<keyword evidence="2" id="KW-1003">Cell membrane</keyword>
<evidence type="ECO:0000313" key="9">
    <source>
        <dbReference type="Proteomes" id="UP000225277"/>
    </source>
</evidence>
<keyword evidence="3" id="KW-0812">Transmembrane</keyword>
<feature type="compositionally biased region" description="Low complexity" evidence="6">
    <location>
        <begin position="10"/>
        <end position="24"/>
    </location>
</feature>
<reference evidence="8 9" key="1">
    <citation type="submission" date="2016-03" db="EMBL/GenBank/DDBJ databases">
        <authorList>
            <person name="Ploux O."/>
        </authorList>
    </citation>
    <scope>NUCLEOTIDE SEQUENCE [LARGE SCALE GENOMIC DNA]</scope>
    <source>
        <strain evidence="8 9">URUG2</strain>
    </source>
</reference>
<gene>
    <name evidence="8" type="ORF">RCC_08461</name>
</gene>
<feature type="compositionally biased region" description="Basic and acidic residues" evidence="6">
    <location>
        <begin position="200"/>
        <end position="215"/>
    </location>
</feature>
<protein>
    <recommendedName>
        <fullName evidence="7">DUF202 domain-containing protein</fullName>
    </recommendedName>
</protein>
<keyword evidence="9" id="KW-1185">Reference proteome</keyword>
<dbReference type="PANTHER" id="PTHR34187">
    <property type="entry name" value="FGR18P"/>
    <property type="match status" value="1"/>
</dbReference>
<dbReference type="AlphaFoldDB" id="A0A2D3V066"/>
<dbReference type="InterPro" id="IPR052053">
    <property type="entry name" value="IM_YidH-like"/>
</dbReference>
<evidence type="ECO:0000256" key="1">
    <source>
        <dbReference type="ARBA" id="ARBA00004651"/>
    </source>
</evidence>
<accession>A0A2D3V066</accession>
<dbReference type="Proteomes" id="UP000225277">
    <property type="component" value="Unassembled WGS sequence"/>
</dbReference>
<evidence type="ECO:0000256" key="3">
    <source>
        <dbReference type="ARBA" id="ARBA00022692"/>
    </source>
</evidence>